<dbReference type="Pfam" id="PF00294">
    <property type="entry name" value="PfkB"/>
    <property type="match status" value="1"/>
</dbReference>
<dbReference type="PANTHER" id="PTHR43085:SF15">
    <property type="entry name" value="2-DEHYDRO-3-DEOXYGLUCONOKINASE"/>
    <property type="match status" value="1"/>
</dbReference>
<dbReference type="GO" id="GO:0019698">
    <property type="term" value="P:D-galacturonate catabolic process"/>
    <property type="evidence" value="ECO:0007669"/>
    <property type="project" value="TreeGrafter"/>
</dbReference>
<comment type="pathway">
    <text evidence="7">Carbohydrate acid metabolism; 2-dehydro-3-deoxy-D-gluconate degradation; D-glyceraldehyde 3-phosphate and pyruvate from 2-dehydro-3-deoxy-D-gluconate: step 1/2.</text>
</comment>
<accession>A0A2P5TJ24</accession>
<dbReference type="GO" id="GO:0006974">
    <property type="term" value="P:DNA damage response"/>
    <property type="evidence" value="ECO:0007669"/>
    <property type="project" value="TreeGrafter"/>
</dbReference>
<comment type="similarity">
    <text evidence="1">Belongs to the carbohydrate kinase PfkB family.</text>
</comment>
<keyword evidence="2" id="KW-0808">Transferase</keyword>
<dbReference type="SUPFAM" id="SSF53613">
    <property type="entry name" value="Ribokinase-like"/>
    <property type="match status" value="1"/>
</dbReference>
<evidence type="ECO:0000256" key="10">
    <source>
        <dbReference type="ARBA" id="ARBA00054997"/>
    </source>
</evidence>
<evidence type="ECO:0000256" key="7">
    <source>
        <dbReference type="ARBA" id="ARBA00043951"/>
    </source>
</evidence>
<dbReference type="InterPro" id="IPR050306">
    <property type="entry name" value="PfkB_Carbo_kinase"/>
</dbReference>
<comment type="caution">
    <text evidence="16">The sequence shown here is derived from an EMBL/GenBank/DDBJ whole genome shotgun (WGS) entry which is preliminary data.</text>
</comment>
<evidence type="ECO:0000256" key="14">
    <source>
        <dbReference type="ARBA" id="ARBA00080545"/>
    </source>
</evidence>
<dbReference type="EC" id="2.7.1.45" evidence="11"/>
<keyword evidence="4 16" id="KW-0418">Kinase</keyword>
<dbReference type="RefSeq" id="WP_104487770.1">
    <property type="nucleotide sequence ID" value="NZ_BMYB01000031.1"/>
</dbReference>
<evidence type="ECO:0000256" key="1">
    <source>
        <dbReference type="ARBA" id="ARBA00010688"/>
    </source>
</evidence>
<keyword evidence="6" id="KW-0119">Carbohydrate metabolism</keyword>
<dbReference type="InterPro" id="IPR029056">
    <property type="entry name" value="Ribokinase-like"/>
</dbReference>
<dbReference type="PANTHER" id="PTHR43085">
    <property type="entry name" value="HEXOKINASE FAMILY MEMBER"/>
    <property type="match status" value="1"/>
</dbReference>
<evidence type="ECO:0000256" key="2">
    <source>
        <dbReference type="ARBA" id="ARBA00022679"/>
    </source>
</evidence>
<dbReference type="GO" id="GO:0005829">
    <property type="term" value="C:cytosol"/>
    <property type="evidence" value="ECO:0007669"/>
    <property type="project" value="TreeGrafter"/>
</dbReference>
<dbReference type="PROSITE" id="PS00584">
    <property type="entry name" value="PFKB_KINASES_2"/>
    <property type="match status" value="1"/>
</dbReference>
<proteinExistence type="inferred from homology"/>
<evidence type="ECO:0000256" key="5">
    <source>
        <dbReference type="ARBA" id="ARBA00022840"/>
    </source>
</evidence>
<protein>
    <recommendedName>
        <fullName evidence="12">2-dehydro-3-deoxygluconokinase</fullName>
        <ecNumber evidence="11">2.7.1.45</ecNumber>
    </recommendedName>
    <alternativeName>
        <fullName evidence="13">2-keto-3-deoxygluconokinase</fullName>
    </alternativeName>
    <alternativeName>
        <fullName evidence="14">3-deoxy-2-oxo-D-gluconate kinase</fullName>
    </alternativeName>
    <alternativeName>
        <fullName evidence="8">KDG kinase</fullName>
    </alternativeName>
</protein>
<dbReference type="AlphaFoldDB" id="A0A2P5TJ24"/>
<evidence type="ECO:0000256" key="9">
    <source>
        <dbReference type="ARBA" id="ARBA00050729"/>
    </source>
</evidence>
<evidence type="ECO:0000256" key="6">
    <source>
        <dbReference type="ARBA" id="ARBA00023277"/>
    </source>
</evidence>
<evidence type="ECO:0000313" key="17">
    <source>
        <dbReference type="Proteomes" id="UP000242231"/>
    </source>
</evidence>
<evidence type="ECO:0000256" key="12">
    <source>
        <dbReference type="ARBA" id="ARBA00067931"/>
    </source>
</evidence>
<dbReference type="Proteomes" id="UP000242231">
    <property type="component" value="Unassembled WGS sequence"/>
</dbReference>
<keyword evidence="5" id="KW-0067">ATP-binding</keyword>
<keyword evidence="17" id="KW-1185">Reference proteome</keyword>
<evidence type="ECO:0000256" key="8">
    <source>
        <dbReference type="ARBA" id="ARBA00044254"/>
    </source>
</evidence>
<dbReference type="Gene3D" id="3.40.1190.20">
    <property type="match status" value="1"/>
</dbReference>
<feature type="domain" description="Carbohydrate kinase PfkB" evidence="15">
    <location>
        <begin position="1"/>
        <end position="302"/>
    </location>
</feature>
<dbReference type="GO" id="GO:0005524">
    <property type="term" value="F:ATP binding"/>
    <property type="evidence" value="ECO:0007669"/>
    <property type="project" value="UniProtKB-KW"/>
</dbReference>
<keyword evidence="3" id="KW-0547">Nucleotide-binding</keyword>
<evidence type="ECO:0000256" key="4">
    <source>
        <dbReference type="ARBA" id="ARBA00022777"/>
    </source>
</evidence>
<evidence type="ECO:0000313" key="16">
    <source>
        <dbReference type="EMBL" id="PPL14894.1"/>
    </source>
</evidence>
<evidence type="ECO:0000256" key="11">
    <source>
        <dbReference type="ARBA" id="ARBA00066369"/>
    </source>
</evidence>
<reference evidence="17" key="1">
    <citation type="submission" date="2016-11" db="EMBL/GenBank/DDBJ databases">
        <authorList>
            <person name="Sisinthy S."/>
            <person name="Ara S."/>
            <person name="Gundlapally S.R."/>
        </authorList>
    </citation>
    <scope>NUCLEOTIDE SEQUENCE [LARGE SCALE GENOMIC DNA]</scope>
    <source>
        <strain evidence="17">V1-41</strain>
    </source>
</reference>
<organism evidence="16 17">
    <name type="scientific">Oceanisphaera arctica</name>
    <dbReference type="NCBI Taxonomy" id="641510"/>
    <lineage>
        <taxon>Bacteria</taxon>
        <taxon>Pseudomonadati</taxon>
        <taxon>Pseudomonadota</taxon>
        <taxon>Gammaproteobacteria</taxon>
        <taxon>Aeromonadales</taxon>
        <taxon>Aeromonadaceae</taxon>
        <taxon>Oceanisphaera</taxon>
    </lineage>
</organism>
<dbReference type="GO" id="GO:0042840">
    <property type="term" value="P:D-glucuronate catabolic process"/>
    <property type="evidence" value="ECO:0007669"/>
    <property type="project" value="TreeGrafter"/>
</dbReference>
<gene>
    <name evidence="16" type="ORF">UN63_14360</name>
</gene>
<name>A0A2P5TJ24_9GAMM</name>
<dbReference type="GO" id="GO:0008673">
    <property type="term" value="F:2-dehydro-3-deoxygluconokinase activity"/>
    <property type="evidence" value="ECO:0007669"/>
    <property type="project" value="UniProtKB-EC"/>
</dbReference>
<comment type="function">
    <text evidence="10">Catalyzes the phosphorylation of 2-keto-3-deoxygluconate (KDG) to produce 2-keto-3-deoxy-6-phosphogluconate (KDPG).</text>
</comment>
<dbReference type="FunFam" id="3.40.1190.20:FF:000011">
    <property type="entry name" value="2-dehydro-3-deoxygluconokinase, putative"/>
    <property type="match status" value="1"/>
</dbReference>
<sequence length="316" mass="34294">MKRIAIIGECMIELNGAPFGAMQQTYGGDSLNTAVYLARTAGDAVNIDYITAMGTDALSEGMVARWQQEGLNTEQVLRDPQRQPGLYLIQLDEQGERTFLYWRNQSAARHMMQHPQFDAVAEHLASCELVYLSGISLAILPAEDRRRLLSLLKTLSEQGVVIAFDSNYRPALWHDLEETRAAYGEILSFTDLALVTFDDEQAIWGDEVPEAALSRLYRQGVKKAVIKLGAEGCLYGEAASGQAELVGTTPVSHVVDTTSAGDAFNAGFLAGYLAEKPAAVCCRQGHQLAGIVIQHKGAIIPASATADVNFTTTRIA</sequence>
<dbReference type="CDD" id="cd01166">
    <property type="entry name" value="KdgK"/>
    <property type="match status" value="1"/>
</dbReference>
<dbReference type="InterPro" id="IPR011611">
    <property type="entry name" value="PfkB_dom"/>
</dbReference>
<evidence type="ECO:0000256" key="13">
    <source>
        <dbReference type="ARBA" id="ARBA00075711"/>
    </source>
</evidence>
<evidence type="ECO:0000256" key="3">
    <source>
        <dbReference type="ARBA" id="ARBA00022741"/>
    </source>
</evidence>
<dbReference type="EMBL" id="MPZM01000045">
    <property type="protein sequence ID" value="PPL14894.1"/>
    <property type="molecule type" value="Genomic_DNA"/>
</dbReference>
<evidence type="ECO:0000259" key="15">
    <source>
        <dbReference type="Pfam" id="PF00294"/>
    </source>
</evidence>
<dbReference type="InterPro" id="IPR002173">
    <property type="entry name" value="Carboh/pur_kinase_PfkB_CS"/>
</dbReference>
<dbReference type="OrthoDB" id="9792663at2"/>
<comment type="catalytic activity">
    <reaction evidence="9">
        <text>2-dehydro-3-deoxy-D-gluconate + ATP = 2-dehydro-3-deoxy-6-phospho-D-gluconate + ADP + H(+)</text>
        <dbReference type="Rhea" id="RHEA:14797"/>
        <dbReference type="ChEBI" id="CHEBI:15378"/>
        <dbReference type="ChEBI" id="CHEBI:30616"/>
        <dbReference type="ChEBI" id="CHEBI:57569"/>
        <dbReference type="ChEBI" id="CHEBI:57990"/>
        <dbReference type="ChEBI" id="CHEBI:456216"/>
        <dbReference type="EC" id="2.7.1.45"/>
    </reaction>
</comment>